<dbReference type="AlphaFoldDB" id="A0A1L4BU26"/>
<evidence type="ECO:0000313" key="2">
    <source>
        <dbReference type="EMBL" id="API87350.1"/>
    </source>
</evidence>
<gene>
    <name evidence="2" type="ORF">F7310_08215</name>
</gene>
<evidence type="ECO:0000259" key="1">
    <source>
        <dbReference type="PROSITE" id="PS51186"/>
    </source>
</evidence>
<dbReference type="EMBL" id="CP016796">
    <property type="protein sequence ID" value="API87350.1"/>
    <property type="molecule type" value="Genomic_DNA"/>
</dbReference>
<dbReference type="PANTHER" id="PTHR43610">
    <property type="entry name" value="BLL6696 PROTEIN"/>
    <property type="match status" value="1"/>
</dbReference>
<dbReference type="Gene3D" id="3.40.630.30">
    <property type="match status" value="1"/>
</dbReference>
<dbReference type="RefSeq" id="WP_072713137.1">
    <property type="nucleotide sequence ID" value="NZ_CP016796.1"/>
</dbReference>
<dbReference type="InterPro" id="IPR016181">
    <property type="entry name" value="Acyl_CoA_acyltransferase"/>
</dbReference>
<reference evidence="2 3" key="1">
    <citation type="journal article" date="2016" name="Appl. Environ. Microbiol.">
        <title>Whole genome relationships among Francisella bacteria of diverse origin define new species and provide specific regions for detection.</title>
        <authorList>
            <person name="Challacombe J.F."/>
            <person name="Petersen J.M."/>
            <person name="Gallegos-Graves V."/>
            <person name="Hodge D."/>
            <person name="Pillai S."/>
            <person name="Kuske C.R."/>
        </authorList>
    </citation>
    <scope>NUCLEOTIDE SEQUENCE [LARGE SCALE GENOMIC DNA]</scope>
    <source>
        <strain evidence="3">TX07-7310</strain>
    </source>
</reference>
<proteinExistence type="predicted"/>
<keyword evidence="2" id="KW-0808">Transferase</keyword>
<dbReference type="Pfam" id="PF13302">
    <property type="entry name" value="Acetyltransf_3"/>
    <property type="match status" value="1"/>
</dbReference>
<feature type="domain" description="N-acetyltransferase" evidence="1">
    <location>
        <begin position="12"/>
        <end position="162"/>
    </location>
</feature>
<keyword evidence="3" id="KW-1185">Reference proteome</keyword>
<evidence type="ECO:0000313" key="3">
    <source>
        <dbReference type="Proteomes" id="UP000184222"/>
    </source>
</evidence>
<sequence>MDFNESLSYKNISLQILRRDDFDKLFEVASDPKIWDQHDDKLRYKREVFKKFFDSGISNPQNCYLIYYKGELVGSTRYYEYDSVASTIKIGYTFYAKKYWGTSLNKKVKNLMLSYAFNFVETVFFDVWIDNFRSQKAVEKLGASLYKKDSLRERFVFKLTKEECLLDLKNIK</sequence>
<dbReference type="PANTHER" id="PTHR43610:SF1">
    <property type="entry name" value="N-ACETYLTRANSFERASE DOMAIN-CONTAINING PROTEIN"/>
    <property type="match status" value="1"/>
</dbReference>
<dbReference type="PROSITE" id="PS51186">
    <property type="entry name" value="GNAT"/>
    <property type="match status" value="1"/>
</dbReference>
<name>A0A1L4BU26_9GAMM</name>
<dbReference type="InterPro" id="IPR000182">
    <property type="entry name" value="GNAT_dom"/>
</dbReference>
<dbReference type="STRING" id="573570.F7310_08215"/>
<dbReference type="GO" id="GO:0016747">
    <property type="term" value="F:acyltransferase activity, transferring groups other than amino-acyl groups"/>
    <property type="evidence" value="ECO:0007669"/>
    <property type="project" value="InterPro"/>
</dbReference>
<protein>
    <submittedName>
        <fullName evidence="2">GNAT family N-acetyltransferase</fullName>
    </submittedName>
</protein>
<dbReference type="OrthoDB" id="9801656at2"/>
<accession>A0A1L4BU26</accession>
<dbReference type="KEGG" id="frx:F7310_08215"/>
<organism evidence="2 3">
    <name type="scientific">Francisella uliginis</name>
    <dbReference type="NCBI Taxonomy" id="573570"/>
    <lineage>
        <taxon>Bacteria</taxon>
        <taxon>Pseudomonadati</taxon>
        <taxon>Pseudomonadota</taxon>
        <taxon>Gammaproteobacteria</taxon>
        <taxon>Thiotrichales</taxon>
        <taxon>Francisellaceae</taxon>
        <taxon>Francisella</taxon>
    </lineage>
</organism>
<dbReference type="Proteomes" id="UP000184222">
    <property type="component" value="Chromosome"/>
</dbReference>
<dbReference type="SUPFAM" id="SSF55729">
    <property type="entry name" value="Acyl-CoA N-acyltransferases (Nat)"/>
    <property type="match status" value="1"/>
</dbReference>